<sequence>MTLRRGLIAAAGNYKSPISVDAVTFDGSNDYTTRGADLTGAANGKLGIASFWINTNTIAAQVIYRGTNQLMRILLLNDNTIQVRGQNAAVSTILQMASTTVLSTGKWHHVLASWDLANTVGHLYCDGQEDQAGGSTLTDDTIDYTDTDHAIGASPAGGTKLNGDLAEVYINLAEYIDLSVQANRQKFRVQHHFPANVGAAGATPTGTAPIMYFKASSGTPANFANNLGGGGNFSVTGTLTNASSSPSD</sequence>
<comment type="caution">
    <text evidence="1">The sequence shown here is derived from an EMBL/GenBank/DDBJ whole genome shotgun (WGS) entry which is preliminary data.</text>
</comment>
<dbReference type="SUPFAM" id="SSF49899">
    <property type="entry name" value="Concanavalin A-like lectins/glucanases"/>
    <property type="match status" value="1"/>
</dbReference>
<evidence type="ECO:0008006" key="2">
    <source>
        <dbReference type="Google" id="ProtNLM"/>
    </source>
</evidence>
<gene>
    <name evidence="1" type="ORF">LCGC14_0389630</name>
</gene>
<dbReference type="AlphaFoldDB" id="A0A0F9VM28"/>
<proteinExistence type="predicted"/>
<organism evidence="1">
    <name type="scientific">marine sediment metagenome</name>
    <dbReference type="NCBI Taxonomy" id="412755"/>
    <lineage>
        <taxon>unclassified sequences</taxon>
        <taxon>metagenomes</taxon>
        <taxon>ecological metagenomes</taxon>
    </lineage>
</organism>
<accession>A0A0F9VM28</accession>
<dbReference type="InterPro" id="IPR013320">
    <property type="entry name" value="ConA-like_dom_sf"/>
</dbReference>
<name>A0A0F9VM28_9ZZZZ</name>
<dbReference type="Pfam" id="PF13385">
    <property type="entry name" value="Laminin_G_3"/>
    <property type="match status" value="1"/>
</dbReference>
<dbReference type="EMBL" id="LAZR01000324">
    <property type="protein sequence ID" value="KKN74546.1"/>
    <property type="molecule type" value="Genomic_DNA"/>
</dbReference>
<evidence type="ECO:0000313" key="1">
    <source>
        <dbReference type="EMBL" id="KKN74546.1"/>
    </source>
</evidence>
<protein>
    <recommendedName>
        <fullName evidence="2">LamG-like jellyroll fold domain-containing protein</fullName>
    </recommendedName>
</protein>
<dbReference type="Gene3D" id="2.60.120.200">
    <property type="match status" value="1"/>
</dbReference>
<reference evidence="1" key="1">
    <citation type="journal article" date="2015" name="Nature">
        <title>Complex archaea that bridge the gap between prokaryotes and eukaryotes.</title>
        <authorList>
            <person name="Spang A."/>
            <person name="Saw J.H."/>
            <person name="Jorgensen S.L."/>
            <person name="Zaremba-Niedzwiedzka K."/>
            <person name="Martijn J."/>
            <person name="Lind A.E."/>
            <person name="van Eijk R."/>
            <person name="Schleper C."/>
            <person name="Guy L."/>
            <person name="Ettema T.J."/>
        </authorList>
    </citation>
    <scope>NUCLEOTIDE SEQUENCE</scope>
</reference>